<feature type="region of interest" description="Disordered" evidence="1">
    <location>
        <begin position="1"/>
        <end position="33"/>
    </location>
</feature>
<proteinExistence type="predicted"/>
<evidence type="ECO:0000313" key="2">
    <source>
        <dbReference type="EMBL" id="MER6977503.1"/>
    </source>
</evidence>
<dbReference type="RefSeq" id="WP_086729740.1">
    <property type="nucleotide sequence ID" value="NZ_MUBM01000342.1"/>
</dbReference>
<dbReference type="EMBL" id="JBEPCU010000131">
    <property type="protein sequence ID" value="MER6977503.1"/>
    <property type="molecule type" value="Genomic_DNA"/>
</dbReference>
<protein>
    <submittedName>
        <fullName evidence="2">Uncharacterized protein</fullName>
    </submittedName>
</protein>
<gene>
    <name evidence="2" type="ORF">ABT317_10890</name>
</gene>
<organism evidence="2 3">
    <name type="scientific">Streptomyces carpinensis</name>
    <dbReference type="NCBI Taxonomy" id="66369"/>
    <lineage>
        <taxon>Bacteria</taxon>
        <taxon>Bacillati</taxon>
        <taxon>Actinomycetota</taxon>
        <taxon>Actinomycetes</taxon>
        <taxon>Kitasatosporales</taxon>
        <taxon>Streptomycetaceae</taxon>
        <taxon>Streptomyces</taxon>
    </lineage>
</organism>
<sequence>MATSAKQQIDEAVRKHRDMSGAKGAAAHPASRAEADRSVALALAQSNMELAAALQGLTEALGRNQGEFKKTIASLAAKLTELANR</sequence>
<reference evidence="2 3" key="1">
    <citation type="submission" date="2024-06" db="EMBL/GenBank/DDBJ databases">
        <title>The Natural Products Discovery Center: Release of the First 8490 Sequenced Strains for Exploring Actinobacteria Biosynthetic Diversity.</title>
        <authorList>
            <person name="Kalkreuter E."/>
            <person name="Kautsar S.A."/>
            <person name="Yang D."/>
            <person name="Bader C.D."/>
            <person name="Teijaro C.N."/>
            <person name="Fluegel L."/>
            <person name="Davis C.M."/>
            <person name="Simpson J.R."/>
            <person name="Lauterbach L."/>
            <person name="Steele A.D."/>
            <person name="Gui C."/>
            <person name="Meng S."/>
            <person name="Li G."/>
            <person name="Viehrig K."/>
            <person name="Ye F."/>
            <person name="Su P."/>
            <person name="Kiefer A.F."/>
            <person name="Nichols A."/>
            <person name="Cepeda A.J."/>
            <person name="Yan W."/>
            <person name="Fan B."/>
            <person name="Jiang Y."/>
            <person name="Adhikari A."/>
            <person name="Zheng C.-J."/>
            <person name="Schuster L."/>
            <person name="Cowan T.M."/>
            <person name="Smanski M.J."/>
            <person name="Chevrette M.G."/>
            <person name="De Carvalho L.P.S."/>
            <person name="Shen B."/>
        </authorList>
    </citation>
    <scope>NUCLEOTIDE SEQUENCE [LARGE SCALE GENOMIC DNA]</scope>
    <source>
        <strain evidence="2 3">NPDC000634</strain>
    </source>
</reference>
<dbReference type="Proteomes" id="UP001458415">
    <property type="component" value="Unassembled WGS sequence"/>
</dbReference>
<name>A0ABV1VZZ6_9ACTN</name>
<evidence type="ECO:0000313" key="3">
    <source>
        <dbReference type="Proteomes" id="UP001458415"/>
    </source>
</evidence>
<accession>A0ABV1VZZ6</accession>
<keyword evidence="3" id="KW-1185">Reference proteome</keyword>
<evidence type="ECO:0000256" key="1">
    <source>
        <dbReference type="SAM" id="MobiDB-lite"/>
    </source>
</evidence>
<comment type="caution">
    <text evidence="2">The sequence shown here is derived from an EMBL/GenBank/DDBJ whole genome shotgun (WGS) entry which is preliminary data.</text>
</comment>